<comment type="caution">
    <text evidence="3">The sequence shown here is derived from an EMBL/GenBank/DDBJ whole genome shotgun (WGS) entry which is preliminary data.</text>
</comment>
<dbReference type="RefSeq" id="WP_178931508.1">
    <property type="nucleotide sequence ID" value="NZ_JACBAZ010000002.1"/>
</dbReference>
<dbReference type="PROSITE" id="PS50151">
    <property type="entry name" value="UVR"/>
    <property type="match status" value="1"/>
</dbReference>
<evidence type="ECO:0000313" key="4">
    <source>
        <dbReference type="Proteomes" id="UP000557872"/>
    </source>
</evidence>
<dbReference type="InterPro" id="IPR036876">
    <property type="entry name" value="UVR_dom_sf"/>
</dbReference>
<evidence type="ECO:0000313" key="3">
    <source>
        <dbReference type="EMBL" id="NWK54963.1"/>
    </source>
</evidence>
<dbReference type="SUPFAM" id="SSF46600">
    <property type="entry name" value="C-terminal UvrC-binding domain of UvrB"/>
    <property type="match status" value="1"/>
</dbReference>
<proteinExistence type="predicted"/>
<evidence type="ECO:0000259" key="2">
    <source>
        <dbReference type="PROSITE" id="PS50151"/>
    </source>
</evidence>
<dbReference type="PIRSF" id="PIRSF015034">
    <property type="entry name" value="YacH"/>
    <property type="match status" value="1"/>
</dbReference>
<feature type="domain" description="UVR" evidence="2">
    <location>
        <begin position="131"/>
        <end position="166"/>
    </location>
</feature>
<gene>
    <name evidence="3" type="ORF">HW115_05040</name>
</gene>
<dbReference type="Gene3D" id="4.10.860.10">
    <property type="entry name" value="UVR domain"/>
    <property type="match status" value="1"/>
</dbReference>
<dbReference type="GO" id="GO:0008270">
    <property type="term" value="F:zinc ion binding"/>
    <property type="evidence" value="ECO:0007669"/>
    <property type="project" value="TreeGrafter"/>
</dbReference>
<dbReference type="GO" id="GO:0050897">
    <property type="term" value="F:cobalt ion binding"/>
    <property type="evidence" value="ECO:0007669"/>
    <property type="project" value="TreeGrafter"/>
</dbReference>
<dbReference type="EMBL" id="JACBAZ010000002">
    <property type="protein sequence ID" value="NWK54963.1"/>
    <property type="molecule type" value="Genomic_DNA"/>
</dbReference>
<sequence length="179" mass="19944">MQCDYCESKATVFFTQIIDGQTKKSSLCEQCATEQGVTDPEGFLIGHLQPIPQKTAEVVNQPENPVKVSAPPVCPGCGFAFDDLKKTGRLGCSECYQFFREDIKHNLGGMHKGISHKGRVPKGMLEAYEKQQQIEKLHEQMTLAIQDENYEKAAALRDELRQLEQAATPDKQESPAQEA</sequence>
<dbReference type="GO" id="GO:1990170">
    <property type="term" value="P:stress response to cadmium ion"/>
    <property type="evidence" value="ECO:0007669"/>
    <property type="project" value="TreeGrafter"/>
</dbReference>
<dbReference type="Pfam" id="PF02151">
    <property type="entry name" value="UVR"/>
    <property type="match status" value="1"/>
</dbReference>
<keyword evidence="1" id="KW-0742">SOS response</keyword>
<dbReference type="PANTHER" id="PTHR38430:SF1">
    <property type="entry name" value="PROTEIN-ARGININE KINASE ACTIVATOR PROTEIN"/>
    <property type="match status" value="1"/>
</dbReference>
<protein>
    <submittedName>
        <fullName evidence="3">UvrB/UvrC motif-containing protein</fullName>
    </submittedName>
</protein>
<dbReference type="GO" id="GO:0009432">
    <property type="term" value="P:SOS response"/>
    <property type="evidence" value="ECO:0007669"/>
    <property type="project" value="UniProtKB-KW"/>
</dbReference>
<reference evidence="3 4" key="1">
    <citation type="submission" date="2020-07" db="EMBL/GenBank/DDBJ databases">
        <title>Roseicoccus Jingziensis gen. nov., sp. nov., isolated from coastal seawater.</title>
        <authorList>
            <person name="Feng X."/>
        </authorList>
    </citation>
    <scope>NUCLEOTIDE SEQUENCE [LARGE SCALE GENOMIC DNA]</scope>
    <source>
        <strain evidence="3 4">N1E253</strain>
    </source>
</reference>
<organism evidence="3 4">
    <name type="scientific">Oceaniferula marina</name>
    <dbReference type="NCBI Taxonomy" id="2748318"/>
    <lineage>
        <taxon>Bacteria</taxon>
        <taxon>Pseudomonadati</taxon>
        <taxon>Verrucomicrobiota</taxon>
        <taxon>Verrucomicrobiia</taxon>
        <taxon>Verrucomicrobiales</taxon>
        <taxon>Verrucomicrobiaceae</taxon>
        <taxon>Oceaniferula</taxon>
    </lineage>
</organism>
<dbReference type="GO" id="GO:0046870">
    <property type="term" value="F:cadmium ion binding"/>
    <property type="evidence" value="ECO:0007669"/>
    <property type="project" value="TreeGrafter"/>
</dbReference>
<dbReference type="Proteomes" id="UP000557872">
    <property type="component" value="Unassembled WGS sequence"/>
</dbReference>
<dbReference type="InterPro" id="IPR025542">
    <property type="entry name" value="YacH"/>
</dbReference>
<dbReference type="AlphaFoldDB" id="A0A851GBH7"/>
<dbReference type="GO" id="GO:1990169">
    <property type="term" value="P:stress response to copper ion"/>
    <property type="evidence" value="ECO:0007669"/>
    <property type="project" value="TreeGrafter"/>
</dbReference>
<dbReference type="InterPro" id="IPR001943">
    <property type="entry name" value="UVR_dom"/>
</dbReference>
<dbReference type="PANTHER" id="PTHR38430">
    <property type="entry name" value="PROTEIN-ARGININE KINASE ACTIVATOR PROTEIN"/>
    <property type="match status" value="1"/>
</dbReference>
<keyword evidence="1" id="KW-0227">DNA damage</keyword>
<accession>A0A851GBH7</accession>
<keyword evidence="4" id="KW-1185">Reference proteome</keyword>
<name>A0A851GBH7_9BACT</name>
<evidence type="ECO:0000256" key="1">
    <source>
        <dbReference type="ARBA" id="ARBA00023236"/>
    </source>
</evidence>
<dbReference type="GO" id="GO:0005507">
    <property type="term" value="F:copper ion binding"/>
    <property type="evidence" value="ECO:0007669"/>
    <property type="project" value="TreeGrafter"/>
</dbReference>